<dbReference type="Pfam" id="PF13646">
    <property type="entry name" value="HEAT_2"/>
    <property type="match status" value="1"/>
</dbReference>
<keyword evidence="4" id="KW-0975">Bacterial flagellum</keyword>
<dbReference type="SUPFAM" id="SSF48371">
    <property type="entry name" value="ARM repeat"/>
    <property type="match status" value="1"/>
</dbReference>
<dbReference type="GO" id="GO:0005198">
    <property type="term" value="F:structural molecule activity"/>
    <property type="evidence" value="ECO:0007669"/>
    <property type="project" value="InterPro"/>
</dbReference>
<dbReference type="GO" id="GO:0071973">
    <property type="term" value="P:bacterial-type flagellum-dependent cell motility"/>
    <property type="evidence" value="ECO:0007669"/>
    <property type="project" value="InterPro"/>
</dbReference>
<sequence length="576" mass="63208">MFGKKPHRISRGLSVAVIAAAFLCQGCASMWGDKSEKTDDERLNELMHNVPNAPELIRQAAVPRGMQSIVVEGVGVVNGLPGTGGPADPSPFRDQLLEEMKRNDVVKPNQFLELSETALVRVRALIPPGARRGEPIDLMLISPPRSRVKDLHGGWLLETRMRHQQVLQSAVRQSDVMAMSIGPVLTRADHEAGKDNSLKTEARILSGGRVQNDRNLGLVLRPDYQHYKMAKGLTAAINDRFFFFDGSTRRGIATAKEDDYIEVEVHPRYRGNEYRLMSVILALGAKAGSAESQQRLSELADKLRDPATASDAALQLEAIGENAIPTLLAGLKSENPELRFFAAQSLAYLDRTEGIAPLEEAAREIPAFRYAALSALQNMPHPSAVDSLKNLFAQSSLETRYGAFVSIRRRDDGRRKLDGEMIGQALRLYQIESDAPPAVVLSLNEAPEVVLFGDVAPIQIDRYLMGPGGFILKPEPSNPNKIRVSRFSPGQDDQRVIADNSVSALVKAIVGVGGGYGDVVSVLRAAKDKGCMSDQLALNPLPKPLRTYYRDGMTKQEESEDEDKSKSIWSDQRNAK</sequence>
<keyword evidence="6" id="KW-0282">Flagellum</keyword>
<evidence type="ECO:0000313" key="6">
    <source>
        <dbReference type="EMBL" id="QDT09609.1"/>
    </source>
</evidence>
<evidence type="ECO:0000256" key="1">
    <source>
        <dbReference type="ARBA" id="ARBA00002591"/>
    </source>
</evidence>
<dbReference type="PRINTS" id="PR01010">
    <property type="entry name" value="FLGPRINGFLGI"/>
</dbReference>
<dbReference type="RefSeq" id="WP_145417151.1">
    <property type="nucleotide sequence ID" value="NZ_CP036526.1"/>
</dbReference>
<dbReference type="Proteomes" id="UP000319817">
    <property type="component" value="Chromosome"/>
</dbReference>
<keyword evidence="7" id="KW-1185">Reference proteome</keyword>
<protein>
    <submittedName>
        <fullName evidence="6">Flagellar basal body P-ring protein</fullName>
    </submittedName>
</protein>
<dbReference type="AlphaFoldDB" id="A0A517NR51"/>
<keyword evidence="6" id="KW-0966">Cell projection</keyword>
<dbReference type="EMBL" id="CP036526">
    <property type="protein sequence ID" value="QDT09609.1"/>
    <property type="molecule type" value="Genomic_DNA"/>
</dbReference>
<feature type="compositionally biased region" description="Basic and acidic residues" evidence="5">
    <location>
        <begin position="548"/>
        <end position="557"/>
    </location>
</feature>
<keyword evidence="3" id="KW-0732">Signal</keyword>
<accession>A0A517NR51</accession>
<evidence type="ECO:0000256" key="5">
    <source>
        <dbReference type="SAM" id="MobiDB-lite"/>
    </source>
</evidence>
<dbReference type="PANTHER" id="PTHR30381">
    <property type="entry name" value="FLAGELLAR P-RING PERIPLASMIC PROTEIN FLGI"/>
    <property type="match status" value="1"/>
</dbReference>
<dbReference type="InterPro" id="IPR016024">
    <property type="entry name" value="ARM-type_fold"/>
</dbReference>
<dbReference type="InterPro" id="IPR001782">
    <property type="entry name" value="Flag_FlgI"/>
</dbReference>
<dbReference type="Gene3D" id="1.25.10.10">
    <property type="entry name" value="Leucine-rich Repeat Variant"/>
    <property type="match status" value="1"/>
</dbReference>
<evidence type="ECO:0000256" key="2">
    <source>
        <dbReference type="ARBA" id="ARBA00004117"/>
    </source>
</evidence>
<gene>
    <name evidence="6" type="ORF">K239x_15550</name>
</gene>
<comment type="subcellular location">
    <subcellularLocation>
        <location evidence="2">Bacterial flagellum basal body</location>
    </subcellularLocation>
</comment>
<evidence type="ECO:0000256" key="3">
    <source>
        <dbReference type="ARBA" id="ARBA00022729"/>
    </source>
</evidence>
<dbReference type="OrthoDB" id="232006at2"/>
<name>A0A517NR51_9BACT</name>
<reference evidence="6 7" key="1">
    <citation type="submission" date="2019-02" db="EMBL/GenBank/DDBJ databases">
        <title>Deep-cultivation of Planctomycetes and their phenomic and genomic characterization uncovers novel biology.</title>
        <authorList>
            <person name="Wiegand S."/>
            <person name="Jogler M."/>
            <person name="Boedeker C."/>
            <person name="Pinto D."/>
            <person name="Vollmers J."/>
            <person name="Rivas-Marin E."/>
            <person name="Kohn T."/>
            <person name="Peeters S.H."/>
            <person name="Heuer A."/>
            <person name="Rast P."/>
            <person name="Oberbeckmann S."/>
            <person name="Bunk B."/>
            <person name="Jeske O."/>
            <person name="Meyerdierks A."/>
            <person name="Storesund J.E."/>
            <person name="Kallscheuer N."/>
            <person name="Luecker S."/>
            <person name="Lage O.M."/>
            <person name="Pohl T."/>
            <person name="Merkel B.J."/>
            <person name="Hornburger P."/>
            <person name="Mueller R.-W."/>
            <person name="Bruemmer F."/>
            <person name="Labrenz M."/>
            <person name="Spormann A.M."/>
            <person name="Op den Camp H."/>
            <person name="Overmann J."/>
            <person name="Amann R."/>
            <person name="Jetten M.S.M."/>
            <person name="Mascher T."/>
            <person name="Medema M.H."/>
            <person name="Devos D.P."/>
            <person name="Kaster A.-K."/>
            <person name="Ovreas L."/>
            <person name="Rohde M."/>
            <person name="Galperin M.Y."/>
            <person name="Jogler C."/>
        </authorList>
    </citation>
    <scope>NUCLEOTIDE SEQUENCE [LARGE SCALE GENOMIC DNA]</scope>
    <source>
        <strain evidence="6 7">K23_9</strain>
    </source>
</reference>
<organism evidence="6 7">
    <name type="scientific">Stieleria marina</name>
    <dbReference type="NCBI Taxonomy" id="1930275"/>
    <lineage>
        <taxon>Bacteria</taxon>
        <taxon>Pseudomonadati</taxon>
        <taxon>Planctomycetota</taxon>
        <taxon>Planctomycetia</taxon>
        <taxon>Pirellulales</taxon>
        <taxon>Pirellulaceae</taxon>
        <taxon>Stieleria</taxon>
    </lineage>
</organism>
<proteinExistence type="predicted"/>
<dbReference type="GO" id="GO:0030288">
    <property type="term" value="C:outer membrane-bounded periplasmic space"/>
    <property type="evidence" value="ECO:0007669"/>
    <property type="project" value="InterPro"/>
</dbReference>
<comment type="function">
    <text evidence="1">Assembles around the rod to form the L-ring and probably protects the motor/basal body from shearing forces during rotation.</text>
</comment>
<dbReference type="GO" id="GO:0009428">
    <property type="term" value="C:bacterial-type flagellum basal body, distal rod, P ring"/>
    <property type="evidence" value="ECO:0007669"/>
    <property type="project" value="InterPro"/>
</dbReference>
<dbReference type="PANTHER" id="PTHR30381:SF0">
    <property type="entry name" value="FLAGELLAR P-RING PROTEIN"/>
    <property type="match status" value="1"/>
</dbReference>
<evidence type="ECO:0000313" key="7">
    <source>
        <dbReference type="Proteomes" id="UP000319817"/>
    </source>
</evidence>
<evidence type="ECO:0000256" key="4">
    <source>
        <dbReference type="ARBA" id="ARBA00023143"/>
    </source>
</evidence>
<keyword evidence="6" id="KW-0969">Cilium</keyword>
<dbReference type="Pfam" id="PF02119">
    <property type="entry name" value="FlgI"/>
    <property type="match status" value="1"/>
</dbReference>
<feature type="region of interest" description="Disordered" evidence="5">
    <location>
        <begin position="547"/>
        <end position="576"/>
    </location>
</feature>
<dbReference type="InterPro" id="IPR011989">
    <property type="entry name" value="ARM-like"/>
</dbReference>